<dbReference type="Pfam" id="PF00041">
    <property type="entry name" value="fn3"/>
    <property type="match status" value="2"/>
</dbReference>
<feature type="compositionally biased region" description="Low complexity" evidence="2">
    <location>
        <begin position="201"/>
        <end position="213"/>
    </location>
</feature>
<dbReference type="InterPro" id="IPR003961">
    <property type="entry name" value="FN3_dom"/>
</dbReference>
<sequence length="720" mass="78488">MHLISLHSAYLLWILFLYCCTTCSGKDVSLPQDPLFDGKASKYFDYFPSNNLEDLPNAPVITSLGRTSKSDTYLLSWTSEASIAAIQAFYIRYKKVSSKEWKYVSVPANGTSLQLSGLDGSSVYQVEMVKILLDKRTSHPAMSSFRTGKAHGGASLAPHQPKLPSEHGCNRRRKLHKLLPNCTDRSGTTSSGPKVPDAPESPHVTVTSPSSVTLTWGPRSNGGSPIIGYKIQLRAMKRQKSGWKNVTKISSADTRTYPIMGLKRGTSYKFRVIAINKVGESTPSSASSHEPLPPIVLTTAPEITNATIANGSLYLQWRYDGPDSYNFKGFYLNYVLNRRKHKKRRIKNPSVSSYTLHNLKGGSSYSIRLQAFNAHGPSPLSNEVLVEDDEVEFLFDLEPDLYHPDPSLIDGWNEDRDTEVNNNARTRSSQRDTAILIAGGALGFVVIILAASAIIYHKKFSLRSGQTQTESKQNDSKGQRKSALRSKITGQLCCTDEKDGSRGQCTPVTPPQCACYSGANSPPHINESCGLMTDCMHSNRTSVSHTILPGNGGLPYSRGAGSPMYAMVCDGRQLQCCAAAGIAPLWWVRGTDGEFCHIIPHDAKPRQKAIEESAPDDAQSRESPACSELLITRAHDSHVVECTLNDNDVTLNVADVDDVTLNVTDADDATEHGSANESSSSDIGDERPCSNVVTSSRSSDVTESADDVGNRLQNAETTSD</sequence>
<keyword evidence="3" id="KW-1133">Transmembrane helix</keyword>
<feature type="domain" description="Fibronectin type-III" evidence="5">
    <location>
        <begin position="297"/>
        <end position="391"/>
    </location>
</feature>
<dbReference type="InterPro" id="IPR013783">
    <property type="entry name" value="Ig-like_fold"/>
</dbReference>
<keyword evidence="4" id="KW-0732">Signal</keyword>
<feature type="compositionally biased region" description="Polar residues" evidence="2">
    <location>
        <begin position="673"/>
        <end position="682"/>
    </location>
</feature>
<dbReference type="PROSITE" id="PS50853">
    <property type="entry name" value="FN3"/>
    <property type="match status" value="3"/>
</dbReference>
<dbReference type="Proteomes" id="UP001642483">
    <property type="component" value="Unassembled WGS sequence"/>
</dbReference>
<feature type="transmembrane region" description="Helical" evidence="3">
    <location>
        <begin position="434"/>
        <end position="456"/>
    </location>
</feature>
<feature type="signal peptide" evidence="4">
    <location>
        <begin position="1"/>
        <end position="25"/>
    </location>
</feature>
<organism evidence="6 7">
    <name type="scientific">Clavelina lepadiformis</name>
    <name type="common">Light-bulb sea squirt</name>
    <name type="synonym">Ascidia lepadiformis</name>
    <dbReference type="NCBI Taxonomy" id="159417"/>
    <lineage>
        <taxon>Eukaryota</taxon>
        <taxon>Metazoa</taxon>
        <taxon>Chordata</taxon>
        <taxon>Tunicata</taxon>
        <taxon>Ascidiacea</taxon>
        <taxon>Aplousobranchia</taxon>
        <taxon>Clavelinidae</taxon>
        <taxon>Clavelina</taxon>
    </lineage>
</organism>
<keyword evidence="3" id="KW-0472">Membrane</keyword>
<dbReference type="CDD" id="cd00063">
    <property type="entry name" value="FN3"/>
    <property type="match status" value="2"/>
</dbReference>
<feature type="region of interest" description="Disordered" evidence="2">
    <location>
        <begin position="180"/>
        <end position="219"/>
    </location>
</feature>
<name>A0ABP0GMU4_CLALP</name>
<feature type="domain" description="Fibronectin type-III" evidence="5">
    <location>
        <begin position="55"/>
        <end position="150"/>
    </location>
</feature>
<feature type="compositionally biased region" description="Polar residues" evidence="2">
    <location>
        <begin position="711"/>
        <end position="720"/>
    </location>
</feature>
<evidence type="ECO:0000256" key="2">
    <source>
        <dbReference type="SAM" id="MobiDB-lite"/>
    </source>
</evidence>
<dbReference type="SUPFAM" id="SSF49265">
    <property type="entry name" value="Fibronectin type III"/>
    <property type="match status" value="2"/>
</dbReference>
<keyword evidence="7" id="KW-1185">Reference proteome</keyword>
<feature type="compositionally biased region" description="Polar residues" evidence="2">
    <location>
        <begin position="691"/>
        <end position="702"/>
    </location>
</feature>
<evidence type="ECO:0000256" key="3">
    <source>
        <dbReference type="SAM" id="Phobius"/>
    </source>
</evidence>
<keyword evidence="3" id="KW-0812">Transmembrane</keyword>
<accession>A0ABP0GMU4</accession>
<gene>
    <name evidence="6" type="ORF">CVLEPA_LOCUS26381</name>
</gene>
<feature type="compositionally biased region" description="Polar residues" evidence="2">
    <location>
        <begin position="183"/>
        <end position="192"/>
    </location>
</feature>
<evidence type="ECO:0000259" key="5">
    <source>
        <dbReference type="PROSITE" id="PS50853"/>
    </source>
</evidence>
<dbReference type="PRINTS" id="PR00014">
    <property type="entry name" value="FNTYPEIII"/>
</dbReference>
<protein>
    <recommendedName>
        <fullName evidence="5">Fibronectin type-III domain-containing protein</fullName>
    </recommendedName>
</protein>
<dbReference type="EMBL" id="CAWYQH010000130">
    <property type="protein sequence ID" value="CAK8693052.1"/>
    <property type="molecule type" value="Genomic_DNA"/>
</dbReference>
<evidence type="ECO:0000256" key="1">
    <source>
        <dbReference type="ARBA" id="ARBA00022737"/>
    </source>
</evidence>
<evidence type="ECO:0000313" key="6">
    <source>
        <dbReference type="EMBL" id="CAK8693052.1"/>
    </source>
</evidence>
<dbReference type="InterPro" id="IPR036116">
    <property type="entry name" value="FN3_sf"/>
</dbReference>
<evidence type="ECO:0000256" key="4">
    <source>
        <dbReference type="SAM" id="SignalP"/>
    </source>
</evidence>
<dbReference type="PANTHER" id="PTHR13817">
    <property type="entry name" value="TITIN"/>
    <property type="match status" value="1"/>
</dbReference>
<feature type="region of interest" description="Disordered" evidence="2">
    <location>
        <begin position="142"/>
        <end position="167"/>
    </location>
</feature>
<feature type="region of interest" description="Disordered" evidence="2">
    <location>
        <begin position="665"/>
        <end position="720"/>
    </location>
</feature>
<dbReference type="Gene3D" id="2.60.40.10">
    <property type="entry name" value="Immunoglobulins"/>
    <property type="match status" value="3"/>
</dbReference>
<evidence type="ECO:0000313" key="7">
    <source>
        <dbReference type="Proteomes" id="UP001642483"/>
    </source>
</evidence>
<feature type="domain" description="Fibronectin type-III" evidence="5">
    <location>
        <begin position="198"/>
        <end position="294"/>
    </location>
</feature>
<keyword evidence="1" id="KW-0677">Repeat</keyword>
<feature type="chain" id="PRO_5045949487" description="Fibronectin type-III domain-containing protein" evidence="4">
    <location>
        <begin position="26"/>
        <end position="720"/>
    </location>
</feature>
<proteinExistence type="predicted"/>
<dbReference type="InterPro" id="IPR050964">
    <property type="entry name" value="Striated_Muscle_Regulatory"/>
</dbReference>
<comment type="caution">
    <text evidence="6">The sequence shown here is derived from an EMBL/GenBank/DDBJ whole genome shotgun (WGS) entry which is preliminary data.</text>
</comment>
<dbReference type="PANTHER" id="PTHR13817:SF73">
    <property type="entry name" value="FIBRONECTIN TYPE-III DOMAIN-CONTAINING PROTEIN"/>
    <property type="match status" value="1"/>
</dbReference>
<reference evidence="6 7" key="1">
    <citation type="submission" date="2024-02" db="EMBL/GenBank/DDBJ databases">
        <authorList>
            <person name="Daric V."/>
            <person name="Darras S."/>
        </authorList>
    </citation>
    <scope>NUCLEOTIDE SEQUENCE [LARGE SCALE GENOMIC DNA]</scope>
</reference>
<dbReference type="SMART" id="SM00060">
    <property type="entry name" value="FN3"/>
    <property type="match status" value="3"/>
</dbReference>